<feature type="domain" description="Ribosomal RNA large subunit methyltransferase K/L-like methyltransferase" evidence="11">
    <location>
        <begin position="210"/>
        <end position="323"/>
    </location>
</feature>
<evidence type="ECO:0000313" key="14">
    <source>
        <dbReference type="Proteomes" id="UP000304951"/>
    </source>
</evidence>
<comment type="caution">
    <text evidence="13">The sequence shown here is derived from an EMBL/GenBank/DDBJ whole genome shotgun (WGS) entry which is preliminary data.</text>
</comment>
<comment type="similarity">
    <text evidence="10">Belongs to the class I-like SAM-binding methyltransferase superfamily. TRM11 methyltransferase family.</text>
</comment>
<evidence type="ECO:0000259" key="12">
    <source>
        <dbReference type="Pfam" id="PF25904"/>
    </source>
</evidence>
<evidence type="ECO:0000256" key="7">
    <source>
        <dbReference type="ARBA" id="ARBA00022694"/>
    </source>
</evidence>
<keyword evidence="3 10" id="KW-0820">tRNA-binding</keyword>
<evidence type="ECO:0000256" key="6">
    <source>
        <dbReference type="ARBA" id="ARBA00022691"/>
    </source>
</evidence>
<dbReference type="PANTHER" id="PTHR13370">
    <property type="entry name" value="RNA METHYLASE-RELATED"/>
    <property type="match status" value="1"/>
</dbReference>
<keyword evidence="2" id="KW-0963">Cytoplasm</keyword>
<dbReference type="EC" id="2.1.1.214" evidence="9"/>
<accession>A0A4S8SEJ2</accession>
<keyword evidence="5 10" id="KW-0808">Transferase</keyword>
<proteinExistence type="inferred from homology"/>
<dbReference type="InterPro" id="IPR002052">
    <property type="entry name" value="DNA_methylase_N6_adenine_CS"/>
</dbReference>
<dbReference type="GO" id="GO:0008033">
    <property type="term" value="P:tRNA processing"/>
    <property type="evidence" value="ECO:0007669"/>
    <property type="project" value="UniProtKB-UniRule"/>
</dbReference>
<evidence type="ECO:0000256" key="9">
    <source>
        <dbReference type="ARBA" id="ARBA00066937"/>
    </source>
</evidence>
<reference evidence="13 14" key="1">
    <citation type="submission" date="2018-10" db="EMBL/GenBank/DDBJ databases">
        <title>Fifty Aureobasidium pullulans genomes reveal a recombining polyextremotolerant generalist.</title>
        <authorList>
            <person name="Gostincar C."/>
            <person name="Turk M."/>
            <person name="Zajc J."/>
            <person name="Gunde-Cimerman N."/>
        </authorList>
    </citation>
    <scope>NUCLEOTIDE SEQUENCE [LARGE SCALE GENOMIC DNA]</scope>
    <source>
        <strain evidence="13 14">EXF-11900</strain>
    </source>
</reference>
<evidence type="ECO:0000256" key="4">
    <source>
        <dbReference type="ARBA" id="ARBA00022603"/>
    </source>
</evidence>
<dbReference type="GO" id="GO:0000049">
    <property type="term" value="F:tRNA binding"/>
    <property type="evidence" value="ECO:0007669"/>
    <property type="project" value="UniProtKB-UniRule"/>
</dbReference>
<evidence type="ECO:0000256" key="3">
    <source>
        <dbReference type="ARBA" id="ARBA00022555"/>
    </source>
</evidence>
<gene>
    <name evidence="13" type="ORF">D6D28_06256</name>
</gene>
<feature type="domain" description="tRNA (guanine(10)-N(2))-methyltransferase TRMT11 N-terminal" evidence="12">
    <location>
        <begin position="34"/>
        <end position="200"/>
    </location>
</feature>
<dbReference type="Pfam" id="PF01170">
    <property type="entry name" value="UPF0020"/>
    <property type="match status" value="1"/>
</dbReference>
<feature type="non-terminal residue" evidence="13">
    <location>
        <position position="1"/>
    </location>
</feature>
<name>A0A4S8SEJ2_AURPU</name>
<dbReference type="InterPro" id="IPR059073">
    <property type="entry name" value="TRMT11_N"/>
</dbReference>
<evidence type="ECO:0000256" key="10">
    <source>
        <dbReference type="PROSITE-ProRule" id="PRU00959"/>
    </source>
</evidence>
<dbReference type="PROSITE" id="PS00092">
    <property type="entry name" value="N6_MTASE"/>
    <property type="match status" value="1"/>
</dbReference>
<dbReference type="GO" id="GO:0005737">
    <property type="term" value="C:cytoplasm"/>
    <property type="evidence" value="ECO:0007669"/>
    <property type="project" value="UniProtKB-SubCell"/>
</dbReference>
<evidence type="ECO:0000256" key="8">
    <source>
        <dbReference type="ARBA" id="ARBA00022884"/>
    </source>
</evidence>
<dbReference type="Proteomes" id="UP000304951">
    <property type="component" value="Unassembled WGS sequence"/>
</dbReference>
<evidence type="ECO:0000256" key="1">
    <source>
        <dbReference type="ARBA" id="ARBA00004496"/>
    </source>
</evidence>
<dbReference type="Gene3D" id="3.40.50.150">
    <property type="entry name" value="Vaccinia Virus protein VP39"/>
    <property type="match status" value="1"/>
</dbReference>
<dbReference type="GO" id="GO:0160102">
    <property type="term" value="F:tRNA (guanine(10)-N2)-methyltransferase activity"/>
    <property type="evidence" value="ECO:0007669"/>
    <property type="project" value="UniProtKB-EC"/>
</dbReference>
<dbReference type="PROSITE" id="PS51627">
    <property type="entry name" value="SAM_MT_TRM11"/>
    <property type="match status" value="1"/>
</dbReference>
<evidence type="ECO:0000256" key="5">
    <source>
        <dbReference type="ARBA" id="ARBA00022679"/>
    </source>
</evidence>
<evidence type="ECO:0000313" key="13">
    <source>
        <dbReference type="EMBL" id="THV68966.1"/>
    </source>
</evidence>
<dbReference type="InterPro" id="IPR016691">
    <property type="entry name" value="TRMT11"/>
</dbReference>
<dbReference type="InterPro" id="IPR000241">
    <property type="entry name" value="RlmKL-like_Mtase"/>
</dbReference>
<keyword evidence="7 10" id="KW-0819">tRNA processing</keyword>
<comment type="subcellular location">
    <subcellularLocation>
        <location evidence="1">Cytoplasm</location>
    </subcellularLocation>
</comment>
<dbReference type="GO" id="GO:0032259">
    <property type="term" value="P:methylation"/>
    <property type="evidence" value="ECO:0007669"/>
    <property type="project" value="UniProtKB-UniRule"/>
</dbReference>
<keyword evidence="8 10" id="KW-0694">RNA-binding</keyword>
<evidence type="ECO:0000259" key="11">
    <source>
        <dbReference type="Pfam" id="PF01170"/>
    </source>
</evidence>
<dbReference type="EMBL" id="QZAF01000282">
    <property type="protein sequence ID" value="THV68966.1"/>
    <property type="molecule type" value="Genomic_DNA"/>
</dbReference>
<dbReference type="PIRSF" id="PIRSF017259">
    <property type="entry name" value="tRNA_mtfrase_TRM11"/>
    <property type="match status" value="1"/>
</dbReference>
<dbReference type="AlphaFoldDB" id="A0A4S8SEJ2"/>
<dbReference type="Pfam" id="PF25904">
    <property type="entry name" value="Tmrp11_N"/>
    <property type="match status" value="1"/>
</dbReference>
<evidence type="ECO:0000256" key="2">
    <source>
        <dbReference type="ARBA" id="ARBA00022490"/>
    </source>
</evidence>
<organism evidence="13 14">
    <name type="scientific">Aureobasidium pullulans</name>
    <name type="common">Black yeast</name>
    <name type="synonym">Pullularia pullulans</name>
    <dbReference type="NCBI Taxonomy" id="5580"/>
    <lineage>
        <taxon>Eukaryota</taxon>
        <taxon>Fungi</taxon>
        <taxon>Dikarya</taxon>
        <taxon>Ascomycota</taxon>
        <taxon>Pezizomycotina</taxon>
        <taxon>Dothideomycetes</taxon>
        <taxon>Dothideomycetidae</taxon>
        <taxon>Dothideales</taxon>
        <taxon>Saccotheciaceae</taxon>
        <taxon>Aureobasidium</taxon>
    </lineage>
</organism>
<keyword evidence="4 10" id="KW-0489">Methyltransferase</keyword>
<dbReference type="PANTHER" id="PTHR13370:SF3">
    <property type="entry name" value="TRNA (GUANINE(10)-N2)-METHYLTRANSFERASE HOMOLOG"/>
    <property type="match status" value="1"/>
</dbReference>
<dbReference type="GO" id="GO:0043527">
    <property type="term" value="C:tRNA methyltransferase complex"/>
    <property type="evidence" value="ECO:0007669"/>
    <property type="project" value="UniProtKB-ARBA"/>
</dbReference>
<protein>
    <recommendedName>
        <fullName evidence="9">tRNA (guanine(10)-N(2))-methyltransferase</fullName>
        <ecNumber evidence="9">2.1.1.214</ecNumber>
    </recommendedName>
</protein>
<sequence>LLKPFIFSAPLEEQKKSYTLEKKKKKTNIATITMEYLIRLAQMHETFRKPELEALAALHDVDLEILEYSDQSPFCIARIPSDADAAKLIARSMLTIAIYQLWGIGNNYDECHADVKKRTSHIWPKYKESASFSFQIDSYQAKRTNAEKRDIVESFSYMAFEGPIKMKNPDLPMVVLEEYDLEVRDPKRVALGLLVGESGRSAWNKYDLKKRKYISTTSMDSQLALITANMAHAAPGKIFYDPFTGTGSFPIACAHYGATVVGSDIDPRSIRGKPDRNVMSNFVQYGLVPQYLEMFVSDLTNTPIRKTRWLDGIVCDPPYGVREGLRVLGSTREDLQKEVLLKSGVPAHLAPGYIPPKKPYSFDAMLDDILDFGYNHMVDNARLSMWMPVANDEDMEIPVPSHPAMELVAVSIQQFNRWARRLLTYRRVPEAQVDQEALRTREKREEAIGVTADDLNAFRRKYFQGFKDQQQQQVDSETASS</sequence>
<dbReference type="SUPFAM" id="SSF53335">
    <property type="entry name" value="S-adenosyl-L-methionine-dependent methyltransferases"/>
    <property type="match status" value="1"/>
</dbReference>
<dbReference type="InterPro" id="IPR029063">
    <property type="entry name" value="SAM-dependent_MTases_sf"/>
</dbReference>
<dbReference type="CDD" id="cd02440">
    <property type="entry name" value="AdoMet_MTases"/>
    <property type="match status" value="1"/>
</dbReference>
<keyword evidence="6 10" id="KW-0949">S-adenosyl-L-methionine</keyword>